<reference evidence="2" key="1">
    <citation type="journal article" date="2023" name="G3 (Bethesda)">
        <title>Genome assembly and association tests identify interacting loci associated with vigor, precocity, and sex in interspecific pistachio rootstocks.</title>
        <authorList>
            <person name="Palmer W."/>
            <person name="Jacygrad E."/>
            <person name="Sagayaradj S."/>
            <person name="Cavanaugh K."/>
            <person name="Han R."/>
            <person name="Bertier L."/>
            <person name="Beede B."/>
            <person name="Kafkas S."/>
            <person name="Golino D."/>
            <person name="Preece J."/>
            <person name="Michelmore R."/>
        </authorList>
    </citation>
    <scope>NUCLEOTIDE SEQUENCE [LARGE SCALE GENOMIC DNA]</scope>
</reference>
<name>A0ACC1CDT7_9ROSI</name>
<sequence length="235" mass="23072">MMETEDTSHNVHSQRCHLPRHRHVDSHKAHHHVDAVEGQLVEGPPGGSGGFFPPGSGGFFPPGGSGPTPPPGGGFGGVPGIGAPLLFLVLFGVVLLSTPSILAAVTTKDGNKLDVEKETKKVDDSKYYCGKYGCCGWYGHQCGRCCSSPEEAKLMNSDAMPQNSADQVNDMKNPDGGNGGWYGSGGHGGGHGGGGGGGGHGGGHGGGGHGGGHGGGGHGGGHGGGWSGGGGGGGN</sequence>
<protein>
    <submittedName>
        <fullName evidence="1">Uncharacterized protein</fullName>
    </submittedName>
</protein>
<evidence type="ECO:0000313" key="2">
    <source>
        <dbReference type="Proteomes" id="UP001164250"/>
    </source>
</evidence>
<keyword evidence="2" id="KW-1185">Reference proteome</keyword>
<gene>
    <name evidence="1" type="ORF">Patl1_01897</name>
</gene>
<proteinExistence type="predicted"/>
<comment type="caution">
    <text evidence="1">The sequence shown here is derived from an EMBL/GenBank/DDBJ whole genome shotgun (WGS) entry which is preliminary data.</text>
</comment>
<dbReference type="EMBL" id="CM047897">
    <property type="protein sequence ID" value="KAJ0113669.1"/>
    <property type="molecule type" value="Genomic_DNA"/>
</dbReference>
<evidence type="ECO:0000313" key="1">
    <source>
        <dbReference type="EMBL" id="KAJ0113669.1"/>
    </source>
</evidence>
<accession>A0ACC1CDT7</accession>
<organism evidence="1 2">
    <name type="scientific">Pistacia atlantica</name>
    <dbReference type="NCBI Taxonomy" id="434234"/>
    <lineage>
        <taxon>Eukaryota</taxon>
        <taxon>Viridiplantae</taxon>
        <taxon>Streptophyta</taxon>
        <taxon>Embryophyta</taxon>
        <taxon>Tracheophyta</taxon>
        <taxon>Spermatophyta</taxon>
        <taxon>Magnoliopsida</taxon>
        <taxon>eudicotyledons</taxon>
        <taxon>Gunneridae</taxon>
        <taxon>Pentapetalae</taxon>
        <taxon>rosids</taxon>
        <taxon>malvids</taxon>
        <taxon>Sapindales</taxon>
        <taxon>Anacardiaceae</taxon>
        <taxon>Pistacia</taxon>
    </lineage>
</organism>
<dbReference type="Proteomes" id="UP001164250">
    <property type="component" value="Chromosome 1"/>
</dbReference>